<keyword evidence="3" id="KW-0732">Signal</keyword>
<sequence>MFKMEHTYCLMCLLALVSYSGYAVGAGTPVPSTNASVLDTSVPTVHKSKSCEFFLDVDRLLHYTKRLHTRMRRVQARLSPKQEYYTKVRCAESGNNTLKKVLQDAEEYRRNVSVRAREVLRKTNESYLTVLSAWRAVDEWHVYDSSACGNAHRNESFSVERGAPTSFIRAFNATQKEYMEHPWSMINNGIFSHLPATLSKLESLGTMVSEAEASADSFDEALGKAKDIVGKLVAIREKRAACEMGSFYSQLGVTFAALKKVASKVEEATHEVGSRGSTLSSGGHRKSTSAAADDSKIARGNAVMAVRIAQEALNETSSSVMEITMGRFNDFVDNAFCEEFRRCMSNIMANPNSSTKAVMRSIHENITHLEKWKKSTGDVWKGAAIRVNRALNISGAPNSVVLYFLGARFNAQVARIKKKLFEASSALKASVEKLQDAQDGVDAKKQTAAANDTKKHKVPLNADDSGDVVSRVKNATEPQNTTNAKSVKNKGSSASSRSNAVHHKIKASIALDAKDEEDGQLEVASMLGVAANVTVGTKRIRAATVRPQHFIMPFLATLCVCVILVVAYRHARSQDEEEPLVYSLLDSDSLTGTVVDVSEFSDNDF</sequence>
<reference evidence="4 5" key="1">
    <citation type="journal article" date="2012" name="Proc. Natl. Acad. Sci. U.S.A.">
        <title>Antigenic diversity is generated by distinct evolutionary mechanisms in African trypanosome species.</title>
        <authorList>
            <person name="Jackson A.P."/>
            <person name="Berry A."/>
            <person name="Aslett M."/>
            <person name="Allison H.C."/>
            <person name="Burton P."/>
            <person name="Vavrova-Anderson J."/>
            <person name="Brown R."/>
            <person name="Browne H."/>
            <person name="Corton N."/>
            <person name="Hauser H."/>
            <person name="Gamble J."/>
            <person name="Gilderthorp R."/>
            <person name="Marcello L."/>
            <person name="McQuillan J."/>
            <person name="Otto T.D."/>
            <person name="Quail M.A."/>
            <person name="Sanders M.J."/>
            <person name="van Tonder A."/>
            <person name="Ginger M.L."/>
            <person name="Field M.C."/>
            <person name="Barry J.D."/>
            <person name="Hertz-Fowler C."/>
            <person name="Berriman M."/>
        </authorList>
    </citation>
    <scope>NUCLEOTIDE SEQUENCE</scope>
    <source>
        <strain evidence="4 5">Y486</strain>
    </source>
</reference>
<evidence type="ECO:0000256" key="3">
    <source>
        <dbReference type="SAM" id="SignalP"/>
    </source>
</evidence>
<accession>F9WR94</accession>
<evidence type="ECO:0000313" key="5">
    <source>
        <dbReference type="Proteomes" id="UP000009027"/>
    </source>
</evidence>
<dbReference type="Proteomes" id="UP000009027">
    <property type="component" value="Unassembled WGS sequence"/>
</dbReference>
<keyword evidence="2" id="KW-0472">Membrane</keyword>
<evidence type="ECO:0000256" key="2">
    <source>
        <dbReference type="SAM" id="Phobius"/>
    </source>
</evidence>
<evidence type="ECO:0000313" key="4">
    <source>
        <dbReference type="EMBL" id="CCD20078.1"/>
    </source>
</evidence>
<proteinExistence type="predicted"/>
<feature type="chain" id="PRO_5003395010" evidence="3">
    <location>
        <begin position="26"/>
        <end position="605"/>
    </location>
</feature>
<feature type="compositionally biased region" description="Basic and acidic residues" evidence="1">
    <location>
        <begin position="436"/>
        <end position="445"/>
    </location>
</feature>
<dbReference type="EMBL" id="CAEX01004797">
    <property type="protein sequence ID" value="CCD20078.1"/>
    <property type="molecule type" value="Genomic_DNA"/>
</dbReference>
<keyword evidence="5" id="KW-1185">Reference proteome</keyword>
<evidence type="ECO:0000256" key="1">
    <source>
        <dbReference type="SAM" id="MobiDB-lite"/>
    </source>
</evidence>
<feature type="compositionally biased region" description="Polar residues" evidence="1">
    <location>
        <begin position="476"/>
        <end position="499"/>
    </location>
</feature>
<feature type="transmembrane region" description="Helical" evidence="2">
    <location>
        <begin position="550"/>
        <end position="568"/>
    </location>
</feature>
<feature type="signal peptide" evidence="3">
    <location>
        <begin position="1"/>
        <end position="25"/>
    </location>
</feature>
<feature type="region of interest" description="Disordered" evidence="1">
    <location>
        <begin position="436"/>
        <end position="501"/>
    </location>
</feature>
<protein>
    <submittedName>
        <fullName evidence="4">Uncharacterized protein</fullName>
    </submittedName>
</protein>
<dbReference type="AlphaFoldDB" id="F9WR94"/>
<keyword evidence="2" id="KW-1133">Transmembrane helix</keyword>
<gene>
    <name evidence="4" type="ORF">TvY486_0028450</name>
</gene>
<feature type="region of interest" description="Disordered" evidence="1">
    <location>
        <begin position="267"/>
        <end position="294"/>
    </location>
</feature>
<keyword evidence="2" id="KW-0812">Transmembrane</keyword>
<name>F9WR94_TRYVY</name>
<organism evidence="4 5">
    <name type="scientific">Trypanosoma vivax (strain Y486)</name>
    <dbReference type="NCBI Taxonomy" id="1055687"/>
    <lineage>
        <taxon>Eukaryota</taxon>
        <taxon>Discoba</taxon>
        <taxon>Euglenozoa</taxon>
        <taxon>Kinetoplastea</taxon>
        <taxon>Metakinetoplastina</taxon>
        <taxon>Trypanosomatida</taxon>
        <taxon>Trypanosomatidae</taxon>
        <taxon>Trypanosoma</taxon>
        <taxon>Duttonella</taxon>
    </lineage>
</organism>
<dbReference type="VEuPathDB" id="TriTrypDB:TvY486_0028450"/>